<dbReference type="InterPro" id="IPR050832">
    <property type="entry name" value="Bact_Acetyltransf"/>
</dbReference>
<reference evidence="4" key="1">
    <citation type="journal article" date="2014" name="Int. J. Syst. Evol. Microbiol.">
        <title>Complete genome sequence of Corynebacterium casei LMG S-19264T (=DSM 44701T), isolated from a smear-ripened cheese.</title>
        <authorList>
            <consortium name="US DOE Joint Genome Institute (JGI-PGF)"/>
            <person name="Walter F."/>
            <person name="Albersmeier A."/>
            <person name="Kalinowski J."/>
            <person name="Ruckert C."/>
        </authorList>
    </citation>
    <scope>NUCLEOTIDE SEQUENCE</scope>
    <source>
        <strain evidence="4">VKM Ac-2007</strain>
    </source>
</reference>
<dbReference type="PANTHER" id="PTHR43877">
    <property type="entry name" value="AMINOALKYLPHOSPHONATE N-ACETYLTRANSFERASE-RELATED-RELATED"/>
    <property type="match status" value="1"/>
</dbReference>
<evidence type="ECO:0000313" key="5">
    <source>
        <dbReference type="Proteomes" id="UP001143474"/>
    </source>
</evidence>
<dbReference type="Pfam" id="PF00583">
    <property type="entry name" value="Acetyltransf_1"/>
    <property type="match status" value="1"/>
</dbReference>
<keyword evidence="2" id="KW-0012">Acyltransferase</keyword>
<name>A0A9W6MI02_9ACTN</name>
<evidence type="ECO:0000256" key="2">
    <source>
        <dbReference type="ARBA" id="ARBA00023315"/>
    </source>
</evidence>
<accession>A0A9W6MI02</accession>
<feature type="domain" description="N-acetyltransferase" evidence="3">
    <location>
        <begin position="2"/>
        <end position="163"/>
    </location>
</feature>
<organism evidence="4 5">
    <name type="scientific">Streptosporangium carneum</name>
    <dbReference type="NCBI Taxonomy" id="47481"/>
    <lineage>
        <taxon>Bacteria</taxon>
        <taxon>Bacillati</taxon>
        <taxon>Actinomycetota</taxon>
        <taxon>Actinomycetes</taxon>
        <taxon>Streptosporangiales</taxon>
        <taxon>Streptosporangiaceae</taxon>
        <taxon>Streptosporangium</taxon>
    </lineage>
</organism>
<gene>
    <name evidence="4" type="ORF">GCM10017600_78850</name>
</gene>
<evidence type="ECO:0000256" key="1">
    <source>
        <dbReference type="ARBA" id="ARBA00022679"/>
    </source>
</evidence>
<dbReference type="EMBL" id="BSEV01000032">
    <property type="protein sequence ID" value="GLK14473.1"/>
    <property type="molecule type" value="Genomic_DNA"/>
</dbReference>
<dbReference type="PROSITE" id="PS51186">
    <property type="entry name" value="GNAT"/>
    <property type="match status" value="1"/>
</dbReference>
<dbReference type="AlphaFoldDB" id="A0A9W6MI02"/>
<proteinExistence type="predicted"/>
<sequence>MIGIRVLETDDWPLWRELRLAALAEAPYAFASTLAAWQGEGDREERWRGRLEMPGSHNVVAVLDGRPVGMASGVPAEAADVVELISMWVGPAARGRGVGDRLIEEIERWAVRRRARTLRLAVTPGNGAAVALYERHGFEDTGEPGDLLADGVSREVLMAKTLDAG</sequence>
<keyword evidence="1" id="KW-0808">Transferase</keyword>
<dbReference type="RefSeq" id="WP_271222709.1">
    <property type="nucleotide sequence ID" value="NZ_BAAAVD010000069.1"/>
</dbReference>
<dbReference type="InterPro" id="IPR000182">
    <property type="entry name" value="GNAT_dom"/>
</dbReference>
<dbReference type="CDD" id="cd04301">
    <property type="entry name" value="NAT_SF"/>
    <property type="match status" value="1"/>
</dbReference>
<dbReference type="GO" id="GO:0016747">
    <property type="term" value="F:acyltransferase activity, transferring groups other than amino-acyl groups"/>
    <property type="evidence" value="ECO:0007669"/>
    <property type="project" value="InterPro"/>
</dbReference>
<comment type="caution">
    <text evidence="4">The sequence shown here is derived from an EMBL/GenBank/DDBJ whole genome shotgun (WGS) entry which is preliminary data.</text>
</comment>
<evidence type="ECO:0000313" key="4">
    <source>
        <dbReference type="EMBL" id="GLK14473.1"/>
    </source>
</evidence>
<dbReference type="Gene3D" id="3.40.630.30">
    <property type="match status" value="1"/>
</dbReference>
<reference evidence="4" key="2">
    <citation type="submission" date="2023-01" db="EMBL/GenBank/DDBJ databases">
        <authorList>
            <person name="Sun Q."/>
            <person name="Evtushenko L."/>
        </authorList>
    </citation>
    <scope>NUCLEOTIDE SEQUENCE</scope>
    <source>
        <strain evidence="4">VKM Ac-2007</strain>
    </source>
</reference>
<dbReference type="SUPFAM" id="SSF55729">
    <property type="entry name" value="Acyl-CoA N-acyltransferases (Nat)"/>
    <property type="match status" value="1"/>
</dbReference>
<dbReference type="PANTHER" id="PTHR43877:SF2">
    <property type="entry name" value="AMINOALKYLPHOSPHONATE N-ACETYLTRANSFERASE-RELATED"/>
    <property type="match status" value="1"/>
</dbReference>
<evidence type="ECO:0000259" key="3">
    <source>
        <dbReference type="PROSITE" id="PS51186"/>
    </source>
</evidence>
<protein>
    <recommendedName>
        <fullName evidence="3">N-acetyltransferase domain-containing protein</fullName>
    </recommendedName>
</protein>
<keyword evidence="5" id="KW-1185">Reference proteome</keyword>
<dbReference type="InterPro" id="IPR016181">
    <property type="entry name" value="Acyl_CoA_acyltransferase"/>
</dbReference>
<dbReference type="Proteomes" id="UP001143474">
    <property type="component" value="Unassembled WGS sequence"/>
</dbReference>